<evidence type="ECO:0000313" key="4">
    <source>
        <dbReference type="EMBL" id="RED85333.1"/>
    </source>
</evidence>
<dbReference type="GO" id="GO:0000166">
    <property type="term" value="F:nucleotide binding"/>
    <property type="evidence" value="ECO:0007669"/>
    <property type="project" value="InterPro"/>
</dbReference>
<comment type="caution">
    <text evidence="4">The sequence shown here is derived from an EMBL/GenBank/DDBJ whole genome shotgun (WGS) entry which is preliminary data.</text>
</comment>
<dbReference type="InterPro" id="IPR051450">
    <property type="entry name" value="Gfo/Idh/MocA_Oxidoreductases"/>
</dbReference>
<evidence type="ECO:0000259" key="3">
    <source>
        <dbReference type="Pfam" id="PF21390"/>
    </source>
</evidence>
<feature type="domain" description="Thiazolinyl imine reductase-like C-terminal" evidence="3">
    <location>
        <begin position="150"/>
        <end position="244"/>
    </location>
</feature>
<dbReference type="EMBL" id="QRDZ01000004">
    <property type="protein sequence ID" value="RED85333.1"/>
    <property type="molecule type" value="Genomic_DNA"/>
</dbReference>
<dbReference type="InterPro" id="IPR048655">
    <property type="entry name" value="Irp3-like_C"/>
</dbReference>
<feature type="domain" description="Gfo/Idh/MocA-like oxidoreductase N-terminal" evidence="1">
    <location>
        <begin position="6"/>
        <end position="123"/>
    </location>
</feature>
<reference evidence="4 5" key="1">
    <citation type="submission" date="2018-07" db="EMBL/GenBank/DDBJ databases">
        <title>Genomic Encyclopedia of Type Strains, Phase III (KMG-III): the genomes of soil and plant-associated and newly described type strains.</title>
        <authorList>
            <person name="Whitman W."/>
        </authorList>
    </citation>
    <scope>NUCLEOTIDE SEQUENCE [LARGE SCALE GENOMIC DNA]</scope>
    <source>
        <strain evidence="4 5">CECT 7287</strain>
    </source>
</reference>
<dbReference type="OrthoDB" id="9760689at2"/>
<dbReference type="PANTHER" id="PTHR43377">
    <property type="entry name" value="BILIVERDIN REDUCTASE A"/>
    <property type="match status" value="1"/>
</dbReference>
<name>A0A3D9KII8_9BACL</name>
<dbReference type="SUPFAM" id="SSF51735">
    <property type="entry name" value="NAD(P)-binding Rossmann-fold domains"/>
    <property type="match status" value="1"/>
</dbReference>
<proteinExistence type="predicted"/>
<dbReference type="Gene3D" id="3.30.360.10">
    <property type="entry name" value="Dihydrodipicolinate Reductase, domain 2"/>
    <property type="match status" value="1"/>
</dbReference>
<dbReference type="InterPro" id="IPR000683">
    <property type="entry name" value="Gfo/Idh/MocA-like_OxRdtase_N"/>
</dbReference>
<dbReference type="SUPFAM" id="SSF53335">
    <property type="entry name" value="S-adenosyl-L-methionine-dependent methyltransferases"/>
    <property type="match status" value="1"/>
</dbReference>
<dbReference type="Gene3D" id="3.40.50.720">
    <property type="entry name" value="NAD(P)-binding Rossmann-like Domain"/>
    <property type="match status" value="1"/>
</dbReference>
<accession>A0A3D9KII8</accession>
<evidence type="ECO:0000259" key="1">
    <source>
        <dbReference type="Pfam" id="PF01408"/>
    </source>
</evidence>
<dbReference type="Gene3D" id="3.40.50.150">
    <property type="entry name" value="Vaccinia Virus protein VP39"/>
    <property type="match status" value="1"/>
</dbReference>
<dbReference type="Pfam" id="PF21390">
    <property type="entry name" value="Irp3-like_C"/>
    <property type="match status" value="1"/>
</dbReference>
<dbReference type="Pfam" id="PF08242">
    <property type="entry name" value="Methyltransf_12"/>
    <property type="match status" value="1"/>
</dbReference>
<dbReference type="NCBIfam" id="TIGR01761">
    <property type="entry name" value="thiaz-red"/>
    <property type="match status" value="1"/>
</dbReference>
<dbReference type="RefSeq" id="WP_116059763.1">
    <property type="nucleotide sequence ID" value="NZ_QRDZ01000004.1"/>
</dbReference>
<evidence type="ECO:0000313" key="5">
    <source>
        <dbReference type="Proteomes" id="UP000256977"/>
    </source>
</evidence>
<organism evidence="4 5">
    <name type="scientific">Cohnella phaseoli</name>
    <dbReference type="NCBI Taxonomy" id="456490"/>
    <lineage>
        <taxon>Bacteria</taxon>
        <taxon>Bacillati</taxon>
        <taxon>Bacillota</taxon>
        <taxon>Bacilli</taxon>
        <taxon>Bacillales</taxon>
        <taxon>Paenibacillaceae</taxon>
        <taxon>Cohnella</taxon>
    </lineage>
</organism>
<dbReference type="Proteomes" id="UP000256977">
    <property type="component" value="Unassembled WGS sequence"/>
</dbReference>
<protein>
    <submittedName>
        <fullName evidence="4">Thiazolinyl imide reductase</fullName>
    </submittedName>
</protein>
<dbReference type="InterPro" id="IPR010091">
    <property type="entry name" value="Thiazolinyl_imide_reductase"/>
</dbReference>
<dbReference type="PANTHER" id="PTHR43377:SF1">
    <property type="entry name" value="BILIVERDIN REDUCTASE A"/>
    <property type="match status" value="1"/>
</dbReference>
<dbReference type="InterPro" id="IPR013217">
    <property type="entry name" value="Methyltransf_12"/>
</dbReference>
<dbReference type="CDD" id="cd02440">
    <property type="entry name" value="AdoMet_MTases"/>
    <property type="match status" value="1"/>
</dbReference>
<keyword evidence="5" id="KW-1185">Reference proteome</keyword>
<dbReference type="InterPro" id="IPR029063">
    <property type="entry name" value="SAM-dependent_MTases_sf"/>
</dbReference>
<dbReference type="InterPro" id="IPR036291">
    <property type="entry name" value="NAD(P)-bd_dom_sf"/>
</dbReference>
<dbReference type="AlphaFoldDB" id="A0A3D9KII8"/>
<sequence length="765" mass="84164">MKDGKLRVLVCGSTFGQFYLEALRLASDRFELVGLLAKGSERSQRCAAYYGIKLYTDANELPADIDLACVVLRSGVLGGRGTELSLSLLERGIHVVQEQPVHHADLAACLRKARQKGVIFQTGDLYVHLPAVRRFIACAKAMLDRQGAVYIDAAFASQVSYPMVHIFAKALPAIRPWRIERSADSAGPFRVLTGTIGHTPVVMTVHQEVDPDDPDNYLHLLHRMTIGSAGGNLSLTDTHGPVVWRPRLHIPDHPDVLGELASDHPAYLLDSSTETLGPASAASYKDILTAQWPRAIADDLSAMRERILGRVNSDMIAQQELTCSVQWQELTSALGYPELRAGSGHQPFPLRILRDAAAGIRDDGAAELRESGVVHVAAALEDVEVDIASCGEYAESELQGIDAASVNAFVARLDEAVLDSMLYTLQQQGTLLGSERFYDREEAIAASGTSPKHRGLLGRWLELLAERGRVKRRNHEISGANAVTQAELDERWQAVREIWDDRLGSPLVMDYLSDNVRQLPRLISGEQQAAFLLFPEGRMEYARALYRETIIARYLNKSLAEAVVRIAAAKRGALADKSRRKLRIVEIGAGTGATTEAIIPRLMELQGAWDTEYRFTDVSPFFFADAKARFKHCPWMQFQVVDIDKDPVGQGLSAEGSDVVIAAGVLNNATDTDRTVAGLMRLLAPGGWMLITEPVREFPEILISQAFMMTQPEDDRRNTGTAFLSAEQWRKVFAKAGATEIKVLPAEGHRLAPLGQKLFAVRKHG</sequence>
<evidence type="ECO:0000259" key="2">
    <source>
        <dbReference type="Pfam" id="PF08242"/>
    </source>
</evidence>
<dbReference type="Pfam" id="PF01408">
    <property type="entry name" value="GFO_IDH_MocA"/>
    <property type="match status" value="1"/>
</dbReference>
<gene>
    <name evidence="4" type="ORF">DFP98_10438</name>
</gene>
<feature type="domain" description="Methyltransferase type 12" evidence="2">
    <location>
        <begin position="585"/>
        <end position="688"/>
    </location>
</feature>